<dbReference type="SUPFAM" id="SSF53474">
    <property type="entry name" value="alpha/beta-Hydrolases"/>
    <property type="match status" value="1"/>
</dbReference>
<keyword evidence="3" id="KW-1185">Reference proteome</keyword>
<organism evidence="2 3">
    <name type="scientific">Yinghuangia soli</name>
    <dbReference type="NCBI Taxonomy" id="2908204"/>
    <lineage>
        <taxon>Bacteria</taxon>
        <taxon>Bacillati</taxon>
        <taxon>Actinomycetota</taxon>
        <taxon>Actinomycetes</taxon>
        <taxon>Kitasatosporales</taxon>
        <taxon>Streptomycetaceae</taxon>
        <taxon>Yinghuangia</taxon>
    </lineage>
</organism>
<evidence type="ECO:0000259" key="1">
    <source>
        <dbReference type="Pfam" id="PF12697"/>
    </source>
</evidence>
<dbReference type="Proteomes" id="UP001165378">
    <property type="component" value="Unassembled WGS sequence"/>
</dbReference>
<evidence type="ECO:0000313" key="3">
    <source>
        <dbReference type="Proteomes" id="UP001165378"/>
    </source>
</evidence>
<dbReference type="Gene3D" id="3.40.50.1820">
    <property type="entry name" value="alpha/beta hydrolase"/>
    <property type="match status" value="1"/>
</dbReference>
<dbReference type="PANTHER" id="PTHR43194">
    <property type="entry name" value="HYDROLASE ALPHA/BETA FOLD FAMILY"/>
    <property type="match status" value="1"/>
</dbReference>
<keyword evidence="2" id="KW-0378">Hydrolase</keyword>
<dbReference type="RefSeq" id="WP_235052115.1">
    <property type="nucleotide sequence ID" value="NZ_JAKFHA010000005.1"/>
</dbReference>
<evidence type="ECO:0000313" key="2">
    <source>
        <dbReference type="EMBL" id="MCF2527949.1"/>
    </source>
</evidence>
<dbReference type="GO" id="GO:0016787">
    <property type="term" value="F:hydrolase activity"/>
    <property type="evidence" value="ECO:0007669"/>
    <property type="project" value="UniProtKB-KW"/>
</dbReference>
<name>A0AA41Q023_9ACTN</name>
<dbReference type="AlphaFoldDB" id="A0AA41Q023"/>
<comment type="caution">
    <text evidence="2">The sequence shown here is derived from an EMBL/GenBank/DDBJ whole genome shotgun (WGS) entry which is preliminary data.</text>
</comment>
<proteinExistence type="predicted"/>
<accession>A0AA41Q023</accession>
<protein>
    <submittedName>
        <fullName evidence="2">Alpha/beta hydrolase</fullName>
    </submittedName>
</protein>
<dbReference type="EMBL" id="JAKFHA010000005">
    <property type="protein sequence ID" value="MCF2527949.1"/>
    <property type="molecule type" value="Genomic_DNA"/>
</dbReference>
<dbReference type="InterPro" id="IPR050228">
    <property type="entry name" value="Carboxylesterase_BioH"/>
</dbReference>
<dbReference type="PANTHER" id="PTHR43194:SF2">
    <property type="entry name" value="PEROXISOMAL MEMBRANE PROTEIN LPX1"/>
    <property type="match status" value="1"/>
</dbReference>
<dbReference type="InterPro" id="IPR029058">
    <property type="entry name" value="AB_hydrolase_fold"/>
</dbReference>
<gene>
    <name evidence="2" type="ORF">LZ495_12060</name>
</gene>
<feature type="domain" description="AB hydrolase-1" evidence="1">
    <location>
        <begin position="62"/>
        <end position="286"/>
    </location>
</feature>
<dbReference type="Pfam" id="PF12697">
    <property type="entry name" value="Abhydrolase_6"/>
    <property type="match status" value="1"/>
</dbReference>
<reference evidence="2" key="1">
    <citation type="submission" date="2022-01" db="EMBL/GenBank/DDBJ databases">
        <title>Genome-Based Taxonomic Classification of the Phylum Actinobacteria.</title>
        <authorList>
            <person name="Gao Y."/>
        </authorList>
    </citation>
    <scope>NUCLEOTIDE SEQUENCE</scope>
    <source>
        <strain evidence="2">KLBMP 8922</strain>
    </source>
</reference>
<dbReference type="InterPro" id="IPR000073">
    <property type="entry name" value="AB_hydrolase_1"/>
</dbReference>
<sequence length="298" mass="31000">MTAQNSGFGTPAAPVAPVAPERVLPQAALADLAAVPATSRWVRSGALRLHVLDYGGDGVPLLVLPGITMPAVGMDFAVRELVGPYRPVVLDQRGRGLSDTGASYTLEDYAEDAEAVVAGLGLDRPVLVGHSLGARVAAAAAVRGKTPLGGTVLVDPPLSGPGRDPYPTTAAAFLGQLAEAQRGTDADEVARAWPRWPRPEQELRARWLASCGTEAVAATHRGFEAEDFFRWWPEVPAPAVFVRGADSPVVTAAGAAEAAAANPGAVYAEVPDAGHMVFWDNPPAALGALRDALRDLTR</sequence>